<keyword evidence="7" id="KW-1185">Reference proteome</keyword>
<comment type="caution">
    <text evidence="6">The sequence shown here is derived from an EMBL/GenBank/DDBJ whole genome shotgun (WGS) entry which is preliminary data.</text>
</comment>
<gene>
    <name evidence="6" type="ORF">GCM10022289_09940</name>
</gene>
<feature type="chain" id="PRO_5047398129" evidence="2">
    <location>
        <begin position="25"/>
        <end position="730"/>
    </location>
</feature>
<dbReference type="Gene3D" id="3.20.20.80">
    <property type="entry name" value="Glycosidases"/>
    <property type="match status" value="1"/>
</dbReference>
<dbReference type="Pfam" id="PF05089">
    <property type="entry name" value="NAGLU"/>
    <property type="match status" value="1"/>
</dbReference>
<evidence type="ECO:0000313" key="7">
    <source>
        <dbReference type="Proteomes" id="UP001501772"/>
    </source>
</evidence>
<dbReference type="Pfam" id="PF12971">
    <property type="entry name" value="NAGLU_N"/>
    <property type="match status" value="1"/>
</dbReference>
<dbReference type="RefSeq" id="WP_344849952.1">
    <property type="nucleotide sequence ID" value="NZ_BAABBY010000002.1"/>
</dbReference>
<dbReference type="InterPro" id="IPR017853">
    <property type="entry name" value="GH"/>
</dbReference>
<dbReference type="Gene3D" id="3.30.379.10">
    <property type="entry name" value="Chitobiase/beta-hexosaminidase domain 2-like"/>
    <property type="match status" value="1"/>
</dbReference>
<feature type="domain" description="Alpha-N-acetylglucosaminidase N-terminal" evidence="4">
    <location>
        <begin position="27"/>
        <end position="107"/>
    </location>
</feature>
<name>A0ABP8B6T2_9SPHI</name>
<feature type="domain" description="Alpha-N-acetylglucosaminidase tim-barrel" evidence="3">
    <location>
        <begin position="122"/>
        <end position="455"/>
    </location>
</feature>
<evidence type="ECO:0000256" key="2">
    <source>
        <dbReference type="SAM" id="SignalP"/>
    </source>
</evidence>
<accession>A0ABP8B6T2</accession>
<evidence type="ECO:0000313" key="6">
    <source>
        <dbReference type="EMBL" id="GAA4199496.1"/>
    </source>
</evidence>
<dbReference type="PANTHER" id="PTHR12872:SF1">
    <property type="entry name" value="ALPHA-N-ACETYLGLUCOSAMINIDASE"/>
    <property type="match status" value="1"/>
</dbReference>
<dbReference type="Gene3D" id="1.20.120.670">
    <property type="entry name" value="N-acetyl-b-d-glucoasminidase"/>
    <property type="match status" value="1"/>
</dbReference>
<evidence type="ECO:0000256" key="1">
    <source>
        <dbReference type="ARBA" id="ARBA00022801"/>
    </source>
</evidence>
<sequence length="730" mass="84484">MTKPIKPLPYLFFIFFFTSLFSNAATPIEDLAKRIAKPYAKNIIFEQIPGNNGKDFFGLESKNGKLLVKGNSYNAMAYGLNHYLKYYCNTSISWYKDDKIDLPKVMPVVAGKVNQEARVKNRFFLNYCTFGYTMPWWGWKDWEHLIDWMALNGINMPLSITGQEAIWYKVWTKMGLSDEQIRGYFTGPAFLPWHRMSNIDHWDGPLPKSWLENQLALQKKIVKRERELNMKPILPAFAGHVPQAIKTKFPNAKITDLGTWGGFSEEYYSHFLDPFDPLFKQIQTAFLEEQTKEFGTDHIYGADPFNEVTPPSWEPKYLASAADVIYSSMKSVDPSAEWLQMTWVFYFMRKDWTNERIKAFVRAVPQDKMTLLDYYAESTEVWKLTESYFNQPYIWCYLGNFGGNSMLVGNLQTVEDRMENAFKNGGANLTGIGSTLEGFDVNPIMYDYVFEKAWSTGKTDVSNWTNNWANRRLGTVDANTQAAWNELVKEVYNKPSQLGQGILVNAKPSLKGTVHWTPNPKFNYNNKTLFGIWQKMLAVPNAAHQSYSYDLVNIGRQVLGNHFIKLRDDFTAAYEKKDIAEMTRKKEEMLSLIDDLDKLLATQPSMLLGKWIADARKLGKNALEKDYYEKDARMLITVWGGKQRSLNDYGNRSWAGLTGDFYKKRWQMFLDDVLLSAKEGNKFDEKAFKLKTYAFEDKWLLEKQKYADKPKGNSYQLSLELMHKYAASVN</sequence>
<evidence type="ECO:0000259" key="3">
    <source>
        <dbReference type="Pfam" id="PF05089"/>
    </source>
</evidence>
<dbReference type="PANTHER" id="PTHR12872">
    <property type="entry name" value="ALPHA-N-ACETYLGLUCOSAMINIDASE"/>
    <property type="match status" value="1"/>
</dbReference>
<feature type="domain" description="Alpha-N-acetylglucosaminidase C-terminal" evidence="5">
    <location>
        <begin position="464"/>
        <end position="724"/>
    </location>
</feature>
<dbReference type="InterPro" id="IPR024240">
    <property type="entry name" value="NAGLU_N"/>
</dbReference>
<dbReference type="Proteomes" id="UP001501772">
    <property type="component" value="Unassembled WGS sequence"/>
</dbReference>
<keyword evidence="2" id="KW-0732">Signal</keyword>
<keyword evidence="1" id="KW-0378">Hydrolase</keyword>
<evidence type="ECO:0000259" key="4">
    <source>
        <dbReference type="Pfam" id="PF12971"/>
    </source>
</evidence>
<proteinExistence type="predicted"/>
<dbReference type="InterPro" id="IPR007781">
    <property type="entry name" value="NAGLU"/>
</dbReference>
<evidence type="ECO:0000259" key="5">
    <source>
        <dbReference type="Pfam" id="PF12972"/>
    </source>
</evidence>
<dbReference type="EMBL" id="BAABBY010000002">
    <property type="protein sequence ID" value="GAA4199496.1"/>
    <property type="molecule type" value="Genomic_DNA"/>
</dbReference>
<reference evidence="7" key="1">
    <citation type="journal article" date="2019" name="Int. J. Syst. Evol. Microbiol.">
        <title>The Global Catalogue of Microorganisms (GCM) 10K type strain sequencing project: providing services to taxonomists for standard genome sequencing and annotation.</title>
        <authorList>
            <consortium name="The Broad Institute Genomics Platform"/>
            <consortium name="The Broad Institute Genome Sequencing Center for Infectious Disease"/>
            <person name="Wu L."/>
            <person name="Ma J."/>
        </authorList>
    </citation>
    <scope>NUCLEOTIDE SEQUENCE [LARGE SCALE GENOMIC DNA]</scope>
    <source>
        <strain evidence="7">JCM 17626</strain>
    </source>
</reference>
<feature type="signal peptide" evidence="2">
    <location>
        <begin position="1"/>
        <end position="24"/>
    </location>
</feature>
<dbReference type="SUPFAM" id="SSF51445">
    <property type="entry name" value="(Trans)glycosidases"/>
    <property type="match status" value="1"/>
</dbReference>
<dbReference type="Pfam" id="PF12972">
    <property type="entry name" value="NAGLU_C"/>
    <property type="match status" value="1"/>
</dbReference>
<dbReference type="InterPro" id="IPR024733">
    <property type="entry name" value="NAGLU_tim-barrel"/>
</dbReference>
<dbReference type="InterPro" id="IPR029018">
    <property type="entry name" value="Hex-like_dom2"/>
</dbReference>
<protein>
    <submittedName>
        <fullName evidence="6">Alpha-N-acetylglucosaminidase</fullName>
    </submittedName>
</protein>
<dbReference type="InterPro" id="IPR024732">
    <property type="entry name" value="NAGLU_C"/>
</dbReference>
<organism evidence="6 7">
    <name type="scientific">Pedobacter jeongneungensis</name>
    <dbReference type="NCBI Taxonomy" id="947309"/>
    <lineage>
        <taxon>Bacteria</taxon>
        <taxon>Pseudomonadati</taxon>
        <taxon>Bacteroidota</taxon>
        <taxon>Sphingobacteriia</taxon>
        <taxon>Sphingobacteriales</taxon>
        <taxon>Sphingobacteriaceae</taxon>
        <taxon>Pedobacter</taxon>
    </lineage>
</organism>